<comment type="subcellular location">
    <subcellularLocation>
        <location evidence="1 10">Cell outer membrane</location>
        <topology evidence="1 10">Multi-pass membrane protein</topology>
    </subcellularLocation>
</comment>
<reference evidence="14 15" key="1">
    <citation type="submission" date="2019-09" db="EMBL/GenBank/DDBJ databases">
        <title>Genome sequence of Adhaeribacter sp. M2.</title>
        <authorList>
            <person name="Srinivasan S."/>
        </authorList>
    </citation>
    <scope>NUCLEOTIDE SEQUENCE [LARGE SCALE GENOMIC DNA]</scope>
    <source>
        <strain evidence="14 15">M2</strain>
    </source>
</reference>
<evidence type="ECO:0000256" key="6">
    <source>
        <dbReference type="ARBA" id="ARBA00023077"/>
    </source>
</evidence>
<name>A0A5N1IXN9_9BACT</name>
<dbReference type="SUPFAM" id="SSF49464">
    <property type="entry name" value="Carboxypeptidase regulatory domain-like"/>
    <property type="match status" value="1"/>
</dbReference>
<evidence type="ECO:0000256" key="7">
    <source>
        <dbReference type="ARBA" id="ARBA00023136"/>
    </source>
</evidence>
<dbReference type="PANTHER" id="PTHR30069:SF29">
    <property type="entry name" value="HEMOGLOBIN AND HEMOGLOBIN-HAPTOGLOBIN-BINDING PROTEIN 1-RELATED"/>
    <property type="match status" value="1"/>
</dbReference>
<dbReference type="AlphaFoldDB" id="A0A5N1IXN9"/>
<gene>
    <name evidence="14" type="ORF">F0P94_08725</name>
</gene>
<evidence type="ECO:0000256" key="9">
    <source>
        <dbReference type="ARBA" id="ARBA00023237"/>
    </source>
</evidence>
<protein>
    <submittedName>
        <fullName evidence="14">TonB-dependent receptor</fullName>
    </submittedName>
</protein>
<keyword evidence="3 10" id="KW-1134">Transmembrane beta strand</keyword>
<sequence>MKNAMILPLKGRSILFAFLSILFLPAFASAQILNGQVFDKTDNATGLTGASLVWAGTTSGTLADANGGFSLPFSTQTNKLVVSFIGYKADTLTVKPNEIFLRIYLEPNTNLEEVEVVARKDRFDATSPVNAQLITNRDLEKSACCNLAESFETNASVEVSTTDAVSGAKQIQMLGLDGAYTLLTTDNVPTLQGLATPFRLNYLSGTYIDNIDIIKGTGSVLNGYESISGQVNVKLKDPEKAEQIYLNLYGNDLGKWDANANVAVPLSEKLSTVLMLHTNHLHQRVDRNKDGFMDQPLNSQYNVYNKWKYINKRFTGEIGLNALREDRLGGQTDYEKGAGAESGIYGTESRTERLSGYSKLALTAKNKPYESLGLILSGSLHEFDSQYGFRRYDGEQQSGLARLIFQSAIGTTAHTYKTGLSFSHDNYREFFEDTLLKRQENVPGVFAEYTYNNSHNLTVVAGARTDFHNLYGTVFTPRLHLKYDYTPNTIFRISGGKGFRVANPIAENSGALVSSRKFVFTEELQPERAWNMGGSFTQYFSLGGKHGTFITDYYYTTFQNQVVADMYSVPGAVIFSNLEGRSFSNSFQAEVQYELAKGLDLKAAYKFFDVKSSYNGNLLDRPMNPKNRFFVNAGYATAFDKWRFDATVQWFGQRSLPTVVTHDGDPEPRRTAEPFSVLNSQVTRSFKHWDIYVGGENLLNFKQKDPIMGAEAPFGHTFDASMVWGPVVGRVIYAGLRYKLK</sequence>
<keyword evidence="5" id="KW-0732">Signal</keyword>
<evidence type="ECO:0000256" key="2">
    <source>
        <dbReference type="ARBA" id="ARBA00022448"/>
    </source>
</evidence>
<keyword evidence="7 10" id="KW-0472">Membrane</keyword>
<keyword evidence="4 10" id="KW-0812">Transmembrane</keyword>
<dbReference type="Gene3D" id="2.40.170.20">
    <property type="entry name" value="TonB-dependent receptor, beta-barrel domain"/>
    <property type="match status" value="1"/>
</dbReference>
<feature type="domain" description="TonB-dependent receptor-like beta-barrel" evidence="12">
    <location>
        <begin position="298"/>
        <end position="698"/>
    </location>
</feature>
<comment type="caution">
    <text evidence="14">The sequence shown here is derived from an EMBL/GenBank/DDBJ whole genome shotgun (WGS) entry which is preliminary data.</text>
</comment>
<evidence type="ECO:0000256" key="10">
    <source>
        <dbReference type="PROSITE-ProRule" id="PRU01360"/>
    </source>
</evidence>
<dbReference type="InterPro" id="IPR039426">
    <property type="entry name" value="TonB-dep_rcpt-like"/>
</dbReference>
<evidence type="ECO:0000256" key="11">
    <source>
        <dbReference type="RuleBase" id="RU003357"/>
    </source>
</evidence>
<keyword evidence="15" id="KW-1185">Reference proteome</keyword>
<dbReference type="InterPro" id="IPR036942">
    <property type="entry name" value="Beta-barrel_TonB_sf"/>
</dbReference>
<evidence type="ECO:0000256" key="1">
    <source>
        <dbReference type="ARBA" id="ARBA00004571"/>
    </source>
</evidence>
<comment type="similarity">
    <text evidence="10 11">Belongs to the TonB-dependent receptor family.</text>
</comment>
<keyword evidence="6 11" id="KW-0798">TonB box</keyword>
<evidence type="ECO:0000259" key="12">
    <source>
        <dbReference type="Pfam" id="PF00593"/>
    </source>
</evidence>
<dbReference type="EMBL" id="VTWT01000004">
    <property type="protein sequence ID" value="KAA9338868.1"/>
    <property type="molecule type" value="Genomic_DNA"/>
</dbReference>
<feature type="domain" description="TonB-dependent receptor plug" evidence="13">
    <location>
        <begin position="126"/>
        <end position="229"/>
    </location>
</feature>
<evidence type="ECO:0000256" key="8">
    <source>
        <dbReference type="ARBA" id="ARBA00023170"/>
    </source>
</evidence>
<evidence type="ECO:0000259" key="13">
    <source>
        <dbReference type="Pfam" id="PF07715"/>
    </source>
</evidence>
<dbReference type="InterPro" id="IPR008969">
    <property type="entry name" value="CarboxyPept-like_regulatory"/>
</dbReference>
<dbReference type="Pfam" id="PF07715">
    <property type="entry name" value="Plug"/>
    <property type="match status" value="1"/>
</dbReference>
<evidence type="ECO:0000313" key="14">
    <source>
        <dbReference type="EMBL" id="KAA9338868.1"/>
    </source>
</evidence>
<dbReference type="Proteomes" id="UP000326570">
    <property type="component" value="Unassembled WGS sequence"/>
</dbReference>
<organism evidence="14 15">
    <name type="scientific">Adhaeribacter soli</name>
    <dbReference type="NCBI Taxonomy" id="2607655"/>
    <lineage>
        <taxon>Bacteria</taxon>
        <taxon>Pseudomonadati</taxon>
        <taxon>Bacteroidota</taxon>
        <taxon>Cytophagia</taxon>
        <taxon>Cytophagales</taxon>
        <taxon>Hymenobacteraceae</taxon>
        <taxon>Adhaeribacter</taxon>
    </lineage>
</organism>
<keyword evidence="8 14" id="KW-0675">Receptor</keyword>
<evidence type="ECO:0000256" key="3">
    <source>
        <dbReference type="ARBA" id="ARBA00022452"/>
    </source>
</evidence>
<dbReference type="InterPro" id="IPR012910">
    <property type="entry name" value="Plug_dom"/>
</dbReference>
<keyword evidence="9 10" id="KW-0998">Cell outer membrane</keyword>
<dbReference type="InterPro" id="IPR037066">
    <property type="entry name" value="Plug_dom_sf"/>
</dbReference>
<dbReference type="PANTHER" id="PTHR30069">
    <property type="entry name" value="TONB-DEPENDENT OUTER MEMBRANE RECEPTOR"/>
    <property type="match status" value="1"/>
</dbReference>
<proteinExistence type="inferred from homology"/>
<evidence type="ECO:0000256" key="5">
    <source>
        <dbReference type="ARBA" id="ARBA00022729"/>
    </source>
</evidence>
<dbReference type="GO" id="GO:0015344">
    <property type="term" value="F:siderophore uptake transmembrane transporter activity"/>
    <property type="evidence" value="ECO:0007669"/>
    <property type="project" value="TreeGrafter"/>
</dbReference>
<evidence type="ECO:0000313" key="15">
    <source>
        <dbReference type="Proteomes" id="UP000326570"/>
    </source>
</evidence>
<dbReference type="PROSITE" id="PS52016">
    <property type="entry name" value="TONB_DEPENDENT_REC_3"/>
    <property type="match status" value="1"/>
</dbReference>
<dbReference type="SUPFAM" id="SSF56935">
    <property type="entry name" value="Porins"/>
    <property type="match status" value="1"/>
</dbReference>
<accession>A0A5N1IXN9</accession>
<evidence type="ECO:0000256" key="4">
    <source>
        <dbReference type="ARBA" id="ARBA00022692"/>
    </source>
</evidence>
<dbReference type="GO" id="GO:0009279">
    <property type="term" value="C:cell outer membrane"/>
    <property type="evidence" value="ECO:0007669"/>
    <property type="project" value="UniProtKB-SubCell"/>
</dbReference>
<dbReference type="GO" id="GO:0044718">
    <property type="term" value="P:siderophore transmembrane transport"/>
    <property type="evidence" value="ECO:0007669"/>
    <property type="project" value="TreeGrafter"/>
</dbReference>
<dbReference type="Pfam" id="PF13715">
    <property type="entry name" value="CarbopepD_reg_2"/>
    <property type="match status" value="1"/>
</dbReference>
<dbReference type="Pfam" id="PF00593">
    <property type="entry name" value="TonB_dep_Rec_b-barrel"/>
    <property type="match status" value="1"/>
</dbReference>
<keyword evidence="2 10" id="KW-0813">Transport</keyword>
<dbReference type="Gene3D" id="2.170.130.10">
    <property type="entry name" value="TonB-dependent receptor, plug domain"/>
    <property type="match status" value="1"/>
</dbReference>
<dbReference type="InterPro" id="IPR000531">
    <property type="entry name" value="Beta-barrel_TonB"/>
</dbReference>